<dbReference type="PANTHER" id="PTHR13170">
    <property type="entry name" value="O-GLCNACASE"/>
    <property type="match status" value="1"/>
</dbReference>
<dbReference type="InterPro" id="IPR017853">
    <property type="entry name" value="GH"/>
</dbReference>
<dbReference type="InterPro" id="IPR011496">
    <property type="entry name" value="O-GlcNAcase_cat"/>
</dbReference>
<feature type="compositionally biased region" description="Basic and acidic residues" evidence="1">
    <location>
        <begin position="265"/>
        <end position="278"/>
    </location>
</feature>
<dbReference type="SUPFAM" id="SSF51445">
    <property type="entry name" value="(Trans)glycosidases"/>
    <property type="match status" value="1"/>
</dbReference>
<protein>
    <recommendedName>
        <fullName evidence="2">GH84 domain-containing protein</fullName>
    </recommendedName>
</protein>
<dbReference type="AlphaFoldDB" id="A0A9D3S9X0"/>
<dbReference type="GO" id="GO:0016231">
    <property type="term" value="F:beta-N-acetylglucosaminidase activity"/>
    <property type="evidence" value="ECO:0007669"/>
    <property type="project" value="TreeGrafter"/>
</dbReference>
<comment type="caution">
    <text evidence="3">The sequence shown here is derived from an EMBL/GenBank/DDBJ whole genome shotgun (WGS) entry which is preliminary data.</text>
</comment>
<feature type="region of interest" description="Disordered" evidence="1">
    <location>
        <begin position="1"/>
        <end position="20"/>
    </location>
</feature>
<dbReference type="Proteomes" id="UP001044222">
    <property type="component" value="Unassembled WGS sequence"/>
</dbReference>
<dbReference type="Pfam" id="PF07555">
    <property type="entry name" value="NAGidase"/>
    <property type="match status" value="2"/>
</dbReference>
<gene>
    <name evidence="3" type="ORF">ANANG_G00047290</name>
</gene>
<dbReference type="SUPFAM" id="SSF55729">
    <property type="entry name" value="Acyl-CoA N-acyltransferases (Nat)"/>
    <property type="match status" value="1"/>
</dbReference>
<dbReference type="EMBL" id="JAFIRN010000002">
    <property type="protein sequence ID" value="KAG5855267.1"/>
    <property type="molecule type" value="Genomic_DNA"/>
</dbReference>
<organism evidence="3 4">
    <name type="scientific">Anguilla anguilla</name>
    <name type="common">European freshwater eel</name>
    <name type="synonym">Muraena anguilla</name>
    <dbReference type="NCBI Taxonomy" id="7936"/>
    <lineage>
        <taxon>Eukaryota</taxon>
        <taxon>Metazoa</taxon>
        <taxon>Chordata</taxon>
        <taxon>Craniata</taxon>
        <taxon>Vertebrata</taxon>
        <taxon>Euteleostomi</taxon>
        <taxon>Actinopterygii</taxon>
        <taxon>Neopterygii</taxon>
        <taxon>Teleostei</taxon>
        <taxon>Anguilliformes</taxon>
        <taxon>Anguillidae</taxon>
        <taxon>Anguilla</taxon>
    </lineage>
</organism>
<dbReference type="GO" id="GO:0009100">
    <property type="term" value="P:glycoprotein metabolic process"/>
    <property type="evidence" value="ECO:0007669"/>
    <property type="project" value="TreeGrafter"/>
</dbReference>
<name>A0A9D3S9X0_ANGAN</name>
<dbReference type="Gene3D" id="3.40.630.30">
    <property type="match status" value="1"/>
</dbReference>
<feature type="region of interest" description="Disordered" evidence="1">
    <location>
        <begin position="265"/>
        <end position="293"/>
    </location>
</feature>
<dbReference type="Gene3D" id="3.20.20.80">
    <property type="entry name" value="Glycosidases"/>
    <property type="match status" value="3"/>
</dbReference>
<sequence>METRRSEQKSSGLQSECSGTAGSRTFISGVVEGFYGRPWTMDQRKDLFRKEQKWGLNTYLYAPKDDYKHRMFWREMYSPEEAEQLRTLIAAAKEEVSTLKRKLGQVSGFGCRSFALLFDDIDADMCGADRKVFPSCAHAQVSLTNEIFRHLGEPETFMICPTDYCGTFCSPSVSESSYLRTVGDNLLQGIEVLWTGPKVVSNSIPVESIEEKMIFLGPYKGRSTDLIPKLRGVLTNPNCEFEPNFVAIHTLSTWCKSHGNGARRDVVMTEGDSSRDPGREDEEEEQEAEELYSPRQALRLALAEWLEEFGEPYKYGKGSSEEPMDTDKTGSGEGVAPMQTDQEAGPYAPGPEERPLYTAEPLTLGDLALMADLFYLPYEHGPRAVAMLKELHWLRANSAVLAQGPEGEAGEKVAEWRSRAKKFVYMFKAVDKMYTRVCNSANRNLVYDLYPYILEIKSITSVAKEFVNWLGSHTTSSAQFLGGDQEPFSFKGGITGEFQRMLPNDGAHDLFRQPAKTYSVRPYLPMDEAAVNKMSRDMDSEGVGSPASPEKPYSMEDRLTEGPLGFSPDHGFILEDDEGICGYALGTVHAKAFLGTDKTSRTPDAQEKHGKSDSQKGASSKGTEEMMRNLPEAFLARFPSLIKAQIHTKVTETSVAKRMMGCLLSLLKSSGSQGAFCTVKQSDTRMLDLYRALGHFEEVKVEGIQNDVMIMGRSL</sequence>
<dbReference type="InterPro" id="IPR016181">
    <property type="entry name" value="Acyl_CoA_acyltransferase"/>
</dbReference>
<proteinExistence type="predicted"/>
<accession>A0A9D3S9X0</accession>
<feature type="region of interest" description="Disordered" evidence="1">
    <location>
        <begin position="598"/>
        <end position="624"/>
    </location>
</feature>
<feature type="compositionally biased region" description="Acidic residues" evidence="1">
    <location>
        <begin position="279"/>
        <end position="290"/>
    </location>
</feature>
<dbReference type="Gene3D" id="1.20.58.240">
    <property type="entry name" value="STAT, domain 1"/>
    <property type="match status" value="1"/>
</dbReference>
<feature type="compositionally biased region" description="Polar residues" evidence="1">
    <location>
        <begin position="9"/>
        <end position="20"/>
    </location>
</feature>
<evidence type="ECO:0000313" key="4">
    <source>
        <dbReference type="Proteomes" id="UP001044222"/>
    </source>
</evidence>
<dbReference type="InterPro" id="IPR051822">
    <property type="entry name" value="Glycosyl_Hydrolase_84"/>
</dbReference>
<evidence type="ECO:0000259" key="2">
    <source>
        <dbReference type="PROSITE" id="PS52009"/>
    </source>
</evidence>
<evidence type="ECO:0000256" key="1">
    <source>
        <dbReference type="SAM" id="MobiDB-lite"/>
    </source>
</evidence>
<dbReference type="PANTHER" id="PTHR13170:SF19">
    <property type="entry name" value="O-GLCNACASE-LIKE"/>
    <property type="match status" value="1"/>
</dbReference>
<reference evidence="3" key="1">
    <citation type="submission" date="2021-01" db="EMBL/GenBank/DDBJ databases">
        <title>A chromosome-scale assembly of European eel, Anguilla anguilla.</title>
        <authorList>
            <person name="Henkel C."/>
            <person name="Jong-Raadsen S.A."/>
            <person name="Dufour S."/>
            <person name="Weltzien F.-A."/>
            <person name="Palstra A.P."/>
            <person name="Pelster B."/>
            <person name="Spaink H.P."/>
            <person name="Van Den Thillart G.E."/>
            <person name="Jansen H."/>
            <person name="Zahm M."/>
            <person name="Klopp C."/>
            <person name="Cedric C."/>
            <person name="Louis A."/>
            <person name="Berthelot C."/>
            <person name="Parey E."/>
            <person name="Roest Crollius H."/>
            <person name="Montfort J."/>
            <person name="Robinson-Rechavi M."/>
            <person name="Bucao C."/>
            <person name="Bouchez O."/>
            <person name="Gislard M."/>
            <person name="Lluch J."/>
            <person name="Milhes M."/>
            <person name="Lampietro C."/>
            <person name="Lopez Roques C."/>
            <person name="Donnadieu C."/>
            <person name="Braasch I."/>
            <person name="Desvignes T."/>
            <person name="Postlethwait J."/>
            <person name="Bobe J."/>
            <person name="Guiguen Y."/>
            <person name="Dirks R."/>
        </authorList>
    </citation>
    <scope>NUCLEOTIDE SEQUENCE</scope>
    <source>
        <strain evidence="3">Tag_6206</strain>
        <tissue evidence="3">Liver</tissue>
    </source>
</reference>
<feature type="domain" description="GH84" evidence="2">
    <location>
        <begin position="26"/>
        <end position="259"/>
    </location>
</feature>
<feature type="compositionally biased region" description="Basic and acidic residues" evidence="1">
    <location>
        <begin position="598"/>
        <end position="614"/>
    </location>
</feature>
<feature type="region of interest" description="Disordered" evidence="1">
    <location>
        <begin position="313"/>
        <end position="354"/>
    </location>
</feature>
<dbReference type="PROSITE" id="PS52009">
    <property type="entry name" value="GH84"/>
    <property type="match status" value="1"/>
</dbReference>
<evidence type="ECO:0000313" key="3">
    <source>
        <dbReference type="EMBL" id="KAG5855267.1"/>
    </source>
</evidence>
<keyword evidence="4" id="KW-1185">Reference proteome</keyword>